<dbReference type="Proteomes" id="UP001589865">
    <property type="component" value="Unassembled WGS sequence"/>
</dbReference>
<reference evidence="1 2" key="1">
    <citation type="submission" date="2024-09" db="EMBL/GenBank/DDBJ databases">
        <authorList>
            <person name="Sun Q."/>
            <person name="Mori K."/>
        </authorList>
    </citation>
    <scope>NUCLEOTIDE SEQUENCE [LARGE SCALE GENOMIC DNA]</scope>
    <source>
        <strain evidence="1 2">TBRC 5777</strain>
    </source>
</reference>
<dbReference type="Pfam" id="PF05869">
    <property type="entry name" value="Dam"/>
    <property type="match status" value="1"/>
</dbReference>
<protein>
    <submittedName>
        <fullName evidence="1">DNA N-6-adenine-methyltransferase</fullName>
    </submittedName>
</protein>
<dbReference type="RefSeq" id="WP_377044604.1">
    <property type="nucleotide sequence ID" value="NZ_JBHLUN010000007.1"/>
</dbReference>
<keyword evidence="2" id="KW-1185">Reference proteome</keyword>
<accession>A0ABV6JU85</accession>
<dbReference type="EMBL" id="JBHLUN010000007">
    <property type="protein sequence ID" value="MFC0408857.1"/>
    <property type="molecule type" value="Genomic_DNA"/>
</dbReference>
<proteinExistence type="predicted"/>
<sequence>MARRAIGGHQSAAMISDTWLTPPDLLQKLGAFDLDPCCPPVMPWSTASRHITPAEDGLKQPWAGRVWLNPPYSREAQAWMRRMSEHGDGIALVMARTETAWFWETVWRSPTATGVLFLEGRIHFHHPDGRRADANCGAPSVLVAYGWENARVLAGCGVSGQFFTMPLNTRARAAQEQEERGNG</sequence>
<evidence type="ECO:0000313" key="2">
    <source>
        <dbReference type="Proteomes" id="UP001589865"/>
    </source>
</evidence>
<name>A0ABV6JU85_9PROT</name>
<organism evidence="1 2">
    <name type="scientific">Roseomonas elaeocarpi</name>
    <dbReference type="NCBI Taxonomy" id="907779"/>
    <lineage>
        <taxon>Bacteria</taxon>
        <taxon>Pseudomonadati</taxon>
        <taxon>Pseudomonadota</taxon>
        <taxon>Alphaproteobacteria</taxon>
        <taxon>Acetobacterales</taxon>
        <taxon>Roseomonadaceae</taxon>
        <taxon>Roseomonas</taxon>
    </lineage>
</organism>
<comment type="caution">
    <text evidence="1">The sequence shown here is derived from an EMBL/GenBank/DDBJ whole genome shotgun (WGS) entry which is preliminary data.</text>
</comment>
<gene>
    <name evidence="1" type="ORF">ACFFGY_11385</name>
</gene>
<dbReference type="InterPro" id="IPR008593">
    <property type="entry name" value="Dam_MeTrfase"/>
</dbReference>
<evidence type="ECO:0000313" key="1">
    <source>
        <dbReference type="EMBL" id="MFC0408857.1"/>
    </source>
</evidence>